<reference evidence="1 2" key="1">
    <citation type="journal article" date="2014" name="Genome Announc.">
        <title>Draft Genome Sequence of Geobacillus thermopakistaniensis Strain MAS1.</title>
        <authorList>
            <person name="Siddiqui M.A."/>
            <person name="Rashid N."/>
            <person name="Ayyampalayam S."/>
            <person name="Whitman W.B."/>
        </authorList>
    </citation>
    <scope>NUCLEOTIDE SEQUENCE [LARGE SCALE GENOMIC DNA]</scope>
    <source>
        <strain evidence="1 2">MAS1</strain>
    </source>
</reference>
<name>A0A7U9J894_GEOTM</name>
<proteinExistence type="predicted"/>
<evidence type="ECO:0000313" key="1">
    <source>
        <dbReference type="EMBL" id="ESU70820.1"/>
    </source>
</evidence>
<accession>A0A7U9J894</accession>
<organism evidence="1 2">
    <name type="scientific">Geobacillus thermopakistaniensis (strain MAS1)</name>
    <dbReference type="NCBI Taxonomy" id="1408282"/>
    <lineage>
        <taxon>Bacteria</taxon>
        <taxon>Bacillati</taxon>
        <taxon>Bacillota</taxon>
        <taxon>Bacilli</taxon>
        <taxon>Bacillales</taxon>
        <taxon>Anoxybacillaceae</taxon>
        <taxon>Geobacillus</taxon>
    </lineage>
</organism>
<dbReference type="AlphaFoldDB" id="A0A7U9J894"/>
<dbReference type="Proteomes" id="UP000018339">
    <property type="component" value="Unassembled WGS sequence"/>
</dbReference>
<gene>
    <name evidence="1" type="ORF">T260_17035</name>
</gene>
<protein>
    <submittedName>
        <fullName evidence="1">Uncharacterized protein</fullName>
    </submittedName>
</protein>
<keyword evidence="2" id="KW-1185">Reference proteome</keyword>
<dbReference type="EMBL" id="AYSF01000096">
    <property type="protein sequence ID" value="ESU70820.1"/>
    <property type="molecule type" value="Genomic_DNA"/>
</dbReference>
<evidence type="ECO:0000313" key="2">
    <source>
        <dbReference type="Proteomes" id="UP000018339"/>
    </source>
</evidence>
<comment type="caution">
    <text evidence="1">The sequence shown here is derived from an EMBL/GenBank/DDBJ whole genome shotgun (WGS) entry which is preliminary data.</text>
</comment>
<sequence length="46" mass="5345">MIIIRKNADFMRLMKTSEFQRAIRTREEGAVKMRREVTGKVGGYLG</sequence>